<dbReference type="Gene3D" id="1.10.287.890">
    <property type="entry name" value="Crystal structure of tRNA isopentenylpyrophosphate transferase (bh2366) domain"/>
    <property type="match status" value="1"/>
</dbReference>
<dbReference type="AlphaFoldDB" id="A0A2R4SVQ2"/>
<organism evidence="1 2">
    <name type="scientific">Streptomyces lunaelactis</name>
    <dbReference type="NCBI Taxonomy" id="1535768"/>
    <lineage>
        <taxon>Bacteria</taxon>
        <taxon>Bacillati</taxon>
        <taxon>Actinomycetota</taxon>
        <taxon>Actinomycetes</taxon>
        <taxon>Kitasatosporales</taxon>
        <taxon>Streptomycetaceae</taxon>
        <taxon>Streptomyces</taxon>
    </lineage>
</organism>
<evidence type="ECO:0000313" key="2">
    <source>
        <dbReference type="Proteomes" id="UP000244201"/>
    </source>
</evidence>
<sequence length="174" mass="19228">MPAIDQLVQLQRRLLEGGTRALVVEGGSISLLDVLLARPEWSNGWRVHVTVCVERSASRYDADVAARVERMLGYGTRPGEARTLQHELVALWDHPQARKHTAEVLGYQQAIDLCEIHGLPPQQLTGPAGPLWRGELAQLIHGAHLAYARQQRRALAAALPALNDIAERVELCET</sequence>
<dbReference type="RefSeq" id="WP_108146654.1">
    <property type="nucleotide sequence ID" value="NZ_CP026304.1"/>
</dbReference>
<proteinExistence type="predicted"/>
<name>A0A2R4SVQ2_9ACTN</name>
<protein>
    <submittedName>
        <fullName evidence="1">Uncharacterized protein</fullName>
    </submittedName>
</protein>
<dbReference type="EMBL" id="CP026304">
    <property type="protein sequence ID" value="AVZ70959.1"/>
    <property type="molecule type" value="Genomic_DNA"/>
</dbReference>
<evidence type="ECO:0000313" key="1">
    <source>
        <dbReference type="EMBL" id="AVZ70959.1"/>
    </source>
</evidence>
<accession>A0A2R4SVQ2</accession>
<dbReference type="GeneID" id="55653767"/>
<dbReference type="KEGG" id="slk:SLUN_00435"/>
<dbReference type="Proteomes" id="UP000244201">
    <property type="component" value="Chromosome"/>
</dbReference>
<keyword evidence="2" id="KW-1185">Reference proteome</keyword>
<dbReference type="Pfam" id="PF01745">
    <property type="entry name" value="IPT"/>
    <property type="match status" value="1"/>
</dbReference>
<gene>
    <name evidence="1" type="ORF">SLUN_00435</name>
</gene>
<reference evidence="1 2" key="1">
    <citation type="submission" date="2018-01" db="EMBL/GenBank/DDBJ databases">
        <title>Complete genome sequence of Streptomyces lunaelactis MM109T, a Ferroverdin A producer isolated from cave moonmilk deposits.</title>
        <authorList>
            <person name="Naome A."/>
            <person name="Martinet L."/>
            <person name="Maciejewska M."/>
            <person name="Anderssen S."/>
            <person name="Adam D."/>
            <person name="Tenconi E."/>
            <person name="Deflandre B."/>
            <person name="Arguelles-Arias A."/>
            <person name="Calusinska M."/>
            <person name="Copieters W."/>
            <person name="Karim L."/>
            <person name="Hanikenne M."/>
            <person name="Baurain D."/>
            <person name="van Wezel G."/>
            <person name="Smargiasso N."/>
            <person name="de Pauw E."/>
            <person name="Delfosse P."/>
            <person name="Rigali S."/>
        </authorList>
    </citation>
    <scope>NUCLEOTIDE SEQUENCE [LARGE SCALE GENOMIC DNA]</scope>
    <source>
        <strain evidence="1 2">MM109</strain>
    </source>
</reference>